<evidence type="ECO:0000313" key="3">
    <source>
        <dbReference type="Proteomes" id="UP000517916"/>
    </source>
</evidence>
<keyword evidence="3" id="KW-1185">Reference proteome</keyword>
<dbReference type="RefSeq" id="WP_025355373.1">
    <property type="nucleotide sequence ID" value="NZ_BAAABQ010000056.1"/>
</dbReference>
<evidence type="ECO:0000256" key="1">
    <source>
        <dbReference type="SAM" id="SignalP"/>
    </source>
</evidence>
<dbReference type="EMBL" id="JACJID010000003">
    <property type="protein sequence ID" value="MBA8927466.1"/>
    <property type="molecule type" value="Genomic_DNA"/>
</dbReference>
<dbReference type="Proteomes" id="UP000517916">
    <property type="component" value="Unassembled WGS sequence"/>
</dbReference>
<accession>A0ABR6BKP5</accession>
<organism evidence="2 3">
    <name type="scientific">Kutzneria viridogrisea</name>
    <dbReference type="NCBI Taxonomy" id="47990"/>
    <lineage>
        <taxon>Bacteria</taxon>
        <taxon>Bacillati</taxon>
        <taxon>Actinomycetota</taxon>
        <taxon>Actinomycetes</taxon>
        <taxon>Pseudonocardiales</taxon>
        <taxon>Pseudonocardiaceae</taxon>
        <taxon>Kutzneria</taxon>
    </lineage>
</organism>
<reference evidence="2 3" key="1">
    <citation type="submission" date="2020-08" db="EMBL/GenBank/DDBJ databases">
        <title>Genomic Encyclopedia of Archaeal and Bacterial Type Strains, Phase II (KMG-II): from individual species to whole genera.</title>
        <authorList>
            <person name="Goeker M."/>
        </authorList>
    </citation>
    <scope>NUCLEOTIDE SEQUENCE [LARGE SCALE GENOMIC DNA]</scope>
    <source>
        <strain evidence="2 3">DSM 43850</strain>
    </source>
</reference>
<sequence length="103" mass="10760">MNRVTAIVAALLVGAALLAPATASAKAATGRVLVFELEYVPLTVWENPKGCKKLPLAAHVLVNQTDTPVEIYADPFCLSPSLDVNPGFGSHVVPGSGSFQTEE</sequence>
<evidence type="ECO:0000313" key="2">
    <source>
        <dbReference type="EMBL" id="MBA8927466.1"/>
    </source>
</evidence>
<protein>
    <recommendedName>
        <fullName evidence="4">Secreted protein</fullName>
    </recommendedName>
</protein>
<gene>
    <name evidence="2" type="ORF">BC739_004672</name>
</gene>
<feature type="chain" id="PRO_5046860268" description="Secreted protein" evidence="1">
    <location>
        <begin position="26"/>
        <end position="103"/>
    </location>
</feature>
<comment type="caution">
    <text evidence="2">The sequence shown here is derived from an EMBL/GenBank/DDBJ whole genome shotgun (WGS) entry which is preliminary data.</text>
</comment>
<keyword evidence="1" id="KW-0732">Signal</keyword>
<proteinExistence type="predicted"/>
<name>A0ABR6BKP5_9PSEU</name>
<feature type="signal peptide" evidence="1">
    <location>
        <begin position="1"/>
        <end position="25"/>
    </location>
</feature>
<evidence type="ECO:0008006" key="4">
    <source>
        <dbReference type="Google" id="ProtNLM"/>
    </source>
</evidence>